<feature type="domain" description="Rad51-like C-terminal" evidence="9">
    <location>
        <begin position="363"/>
        <end position="446"/>
    </location>
</feature>
<accession>A0ABX8I6R5</accession>
<dbReference type="EMBL" id="CP076662">
    <property type="protein sequence ID" value="QWU87558.1"/>
    <property type="molecule type" value="Genomic_DNA"/>
</dbReference>
<dbReference type="InterPro" id="IPR015257">
    <property type="entry name" value="Maf1"/>
</dbReference>
<comment type="cofactor">
    <cofactor evidence="1">
        <name>Mg(2+)</name>
        <dbReference type="ChEBI" id="CHEBI:18420"/>
    </cofactor>
</comment>
<dbReference type="Gene3D" id="3.90.80.10">
    <property type="entry name" value="Inorganic pyrophosphatase"/>
    <property type="match status" value="1"/>
</dbReference>
<proteinExistence type="inferred from homology"/>
<organism evidence="10 11">
    <name type="scientific">Candidozyma haemuli</name>
    <dbReference type="NCBI Taxonomy" id="45357"/>
    <lineage>
        <taxon>Eukaryota</taxon>
        <taxon>Fungi</taxon>
        <taxon>Dikarya</taxon>
        <taxon>Ascomycota</taxon>
        <taxon>Saccharomycotina</taxon>
        <taxon>Pichiomycetes</taxon>
        <taxon>Metschnikowiaceae</taxon>
        <taxon>Candidozyma</taxon>
    </lineage>
</organism>
<dbReference type="Pfam" id="PF09174">
    <property type="entry name" value="Maf1"/>
    <property type="match status" value="1"/>
</dbReference>
<evidence type="ECO:0000256" key="4">
    <source>
        <dbReference type="ARBA" id="ARBA00022723"/>
    </source>
</evidence>
<evidence type="ECO:0000313" key="10">
    <source>
        <dbReference type="EMBL" id="QWU87558.1"/>
    </source>
</evidence>
<keyword evidence="4" id="KW-0479">Metal-binding</keyword>
<evidence type="ECO:0000256" key="7">
    <source>
        <dbReference type="ARBA" id="ARBA00032535"/>
    </source>
</evidence>
<evidence type="ECO:0000256" key="2">
    <source>
        <dbReference type="ARBA" id="ARBA00006220"/>
    </source>
</evidence>
<keyword evidence="6" id="KW-0460">Magnesium</keyword>
<dbReference type="CDD" id="cd00412">
    <property type="entry name" value="pyrophosphatase"/>
    <property type="match status" value="1"/>
</dbReference>
<dbReference type="Pfam" id="PF00719">
    <property type="entry name" value="Pyrophosphatase"/>
    <property type="match status" value="1"/>
</dbReference>
<evidence type="ECO:0000256" key="6">
    <source>
        <dbReference type="ARBA" id="ARBA00022842"/>
    </source>
</evidence>
<sequence>MSYSTRQIGAANTLDYKVYIEKDGKAISAFHDVPLYANKEKTVLNMIVEVPRWTNAKLEISKEDSLNPIIQDTKKGKLRFVRNCFPHHGYIHNYGAFPQTWEDPHQTHPETKAKGDNDPLDVCEIGEQVATVGQIKQVKVLGVMALLDEGETDWKVIVIDINDPLAPKLNDIEDVETHLPGLLRATNEWFRIYKIPDGKPENQFAFSGECKNKKYANEVIVECAEAWERLVKGASDAGDISLTNATLSSLPNFVEAADVPSASPQPPAPIDKSIDKWFFISVSMDIHKQFPEVVSFLESTAFSHFDHSATTTVDLFIEVLSSNENDSREILPKFRQVTEGLAEAMQAAIDGKIVQGLPEETSSGLPELDTLMDGGYTNGQVSEIFGVSGSGKSHIVGSALLAAHNDAEQQTSRGESVVICTERALETRRLIHMSGRFASKQTLQDISTIYCSDLDSFDHIIFTQLPAFLDQAFIDEVDLELVNQELNFSSLDENLVIRGGCDLFTTKPIGSDRKLFKTIERHLDQILEDNQLSRSIDKERKQSVSSILGSSSSPLNTANHQMMGFTRRGSGASSITSDIEISEPGTSFGNVVNSEQTGVSFHDESPFGSLKDTSSRKVFAYLIAILNTTYPDHDFSNLQPTTENFHKLDFTEDLRHQFNNIMMSLGKKEDTLAWIWDTLNVYMEIQPNNLSSNGEYPQSRRKSSLNPLAAPITEGTYDSDYFLKVYEFQPSDQSILEDLNYPYQTMWSNYWFIYNKKRKRVCFLYLTAINKSHFSEMNRSRSPFDLDSKEPSEPQRSLQSFDDDDFMAEGNGDDEVQYDDLNRDIIGGMEM</sequence>
<name>A0ABX8I6R5_9ASCO</name>
<comment type="similarity">
    <text evidence="2">Belongs to the PPase family.</text>
</comment>
<protein>
    <recommendedName>
        <fullName evidence="3">inorganic diphosphatase</fullName>
        <ecNumber evidence="3">3.6.1.1</ecNumber>
    </recommendedName>
    <alternativeName>
        <fullName evidence="7">Pyrophosphate phospho-hydrolase</fullName>
    </alternativeName>
</protein>
<evidence type="ECO:0000256" key="3">
    <source>
        <dbReference type="ARBA" id="ARBA00012146"/>
    </source>
</evidence>
<dbReference type="Pfam" id="PF08423">
    <property type="entry name" value="Rad51"/>
    <property type="match status" value="1"/>
</dbReference>
<evidence type="ECO:0000256" key="8">
    <source>
        <dbReference type="SAM" id="MobiDB-lite"/>
    </source>
</evidence>
<dbReference type="EC" id="3.6.1.1" evidence="3"/>
<dbReference type="SUPFAM" id="SSF52540">
    <property type="entry name" value="P-loop containing nucleoside triphosphate hydrolases"/>
    <property type="match status" value="1"/>
</dbReference>
<evidence type="ECO:0000256" key="1">
    <source>
        <dbReference type="ARBA" id="ARBA00001946"/>
    </source>
</evidence>
<keyword evidence="5" id="KW-0378">Hydrolase</keyword>
<keyword evidence="11" id="KW-1185">Reference proteome</keyword>
<dbReference type="InterPro" id="IPR038564">
    <property type="entry name" value="Maf1_sf"/>
</dbReference>
<dbReference type="PANTHER" id="PTHR10286">
    <property type="entry name" value="INORGANIC PYROPHOSPHATASE"/>
    <property type="match status" value="1"/>
</dbReference>
<dbReference type="InterPro" id="IPR013632">
    <property type="entry name" value="Rad51_C"/>
</dbReference>
<dbReference type="PROSITE" id="PS00387">
    <property type="entry name" value="PPASE"/>
    <property type="match status" value="1"/>
</dbReference>
<dbReference type="InterPro" id="IPR008162">
    <property type="entry name" value="Pyrophosphatase"/>
</dbReference>
<gene>
    <name evidence="10" type="ORF">CA3LBN_001823</name>
</gene>
<dbReference type="InterPro" id="IPR027417">
    <property type="entry name" value="P-loop_NTPase"/>
</dbReference>
<feature type="region of interest" description="Disordered" evidence="8">
    <location>
        <begin position="778"/>
        <end position="819"/>
    </location>
</feature>
<evidence type="ECO:0000259" key="9">
    <source>
        <dbReference type="Pfam" id="PF08423"/>
    </source>
</evidence>
<dbReference type="SUPFAM" id="SSF50324">
    <property type="entry name" value="Inorganic pyrophosphatase"/>
    <property type="match status" value="1"/>
</dbReference>
<dbReference type="Gene3D" id="3.40.1000.50">
    <property type="entry name" value="Repressor of RNA polymerase III transcription Maf1"/>
    <property type="match status" value="1"/>
</dbReference>
<dbReference type="Gene3D" id="3.40.50.300">
    <property type="entry name" value="P-loop containing nucleotide triphosphate hydrolases"/>
    <property type="match status" value="1"/>
</dbReference>
<reference evidence="10 11" key="1">
    <citation type="submission" date="2021-06" db="EMBL/GenBank/DDBJ databases">
        <title>Candida outbreak in Lebanon.</title>
        <authorList>
            <person name="Finianos M."/>
        </authorList>
    </citation>
    <scope>NUCLEOTIDE SEQUENCE [LARGE SCALE GENOMIC DNA]</scope>
    <source>
        <strain evidence="10">CA3LBN</strain>
    </source>
</reference>
<feature type="compositionally biased region" description="Basic and acidic residues" evidence="8">
    <location>
        <begin position="778"/>
        <end position="793"/>
    </location>
</feature>
<feature type="compositionally biased region" description="Acidic residues" evidence="8">
    <location>
        <begin position="801"/>
        <end position="818"/>
    </location>
</feature>
<evidence type="ECO:0000313" key="11">
    <source>
        <dbReference type="Proteomes" id="UP000825434"/>
    </source>
</evidence>
<evidence type="ECO:0000256" key="5">
    <source>
        <dbReference type="ARBA" id="ARBA00022801"/>
    </source>
</evidence>
<dbReference type="Proteomes" id="UP000825434">
    <property type="component" value="Chromosome 2"/>
</dbReference>
<dbReference type="InterPro" id="IPR036649">
    <property type="entry name" value="Pyrophosphatase_sf"/>
</dbReference>